<dbReference type="GO" id="GO:0016301">
    <property type="term" value="F:kinase activity"/>
    <property type="evidence" value="ECO:0007669"/>
    <property type="project" value="UniProtKB-KW"/>
</dbReference>
<keyword evidence="1" id="KW-0418">Kinase</keyword>
<accession>A0A834SYT8</accession>
<dbReference type="Proteomes" id="UP000634136">
    <property type="component" value="Unassembled WGS sequence"/>
</dbReference>
<evidence type="ECO:0000313" key="1">
    <source>
        <dbReference type="EMBL" id="KAF7812218.1"/>
    </source>
</evidence>
<evidence type="ECO:0000313" key="2">
    <source>
        <dbReference type="Proteomes" id="UP000634136"/>
    </source>
</evidence>
<gene>
    <name evidence="1" type="ORF">G2W53_033194</name>
</gene>
<sequence length="63" mass="7114">MFSGRVRAHLSARVRANLSARVRAHTCYAKAKKGELKGQLCRGGELLDRILSREKSKVMLLLY</sequence>
<keyword evidence="2" id="KW-1185">Reference proteome</keyword>
<organism evidence="1 2">
    <name type="scientific">Senna tora</name>
    <dbReference type="NCBI Taxonomy" id="362788"/>
    <lineage>
        <taxon>Eukaryota</taxon>
        <taxon>Viridiplantae</taxon>
        <taxon>Streptophyta</taxon>
        <taxon>Embryophyta</taxon>
        <taxon>Tracheophyta</taxon>
        <taxon>Spermatophyta</taxon>
        <taxon>Magnoliopsida</taxon>
        <taxon>eudicotyledons</taxon>
        <taxon>Gunneridae</taxon>
        <taxon>Pentapetalae</taxon>
        <taxon>rosids</taxon>
        <taxon>fabids</taxon>
        <taxon>Fabales</taxon>
        <taxon>Fabaceae</taxon>
        <taxon>Caesalpinioideae</taxon>
        <taxon>Cassia clade</taxon>
        <taxon>Senna</taxon>
    </lineage>
</organism>
<dbReference type="EMBL" id="JAAIUW010000010">
    <property type="protein sequence ID" value="KAF7812218.1"/>
    <property type="molecule type" value="Genomic_DNA"/>
</dbReference>
<comment type="caution">
    <text evidence="1">The sequence shown here is derived from an EMBL/GenBank/DDBJ whole genome shotgun (WGS) entry which is preliminary data.</text>
</comment>
<protein>
    <submittedName>
        <fullName evidence="1">Protein kinase, catalytic domain-containing protein</fullName>
    </submittedName>
</protein>
<dbReference type="AlphaFoldDB" id="A0A834SYT8"/>
<keyword evidence="1" id="KW-0808">Transferase</keyword>
<reference evidence="1" key="1">
    <citation type="submission" date="2020-09" db="EMBL/GenBank/DDBJ databases">
        <title>Genome-Enabled Discovery of Anthraquinone Biosynthesis in Senna tora.</title>
        <authorList>
            <person name="Kang S.-H."/>
            <person name="Pandey R.P."/>
            <person name="Lee C.-M."/>
            <person name="Sim J.-S."/>
            <person name="Jeong J.-T."/>
            <person name="Choi B.-S."/>
            <person name="Jung M."/>
            <person name="Ginzburg D."/>
            <person name="Zhao K."/>
            <person name="Won S.Y."/>
            <person name="Oh T.-J."/>
            <person name="Yu Y."/>
            <person name="Kim N.-H."/>
            <person name="Lee O.R."/>
            <person name="Lee T.-H."/>
            <person name="Bashyal P."/>
            <person name="Kim T.-S."/>
            <person name="Lee W.-H."/>
            <person name="Kawkins C."/>
            <person name="Kim C.-K."/>
            <person name="Kim J.S."/>
            <person name="Ahn B.O."/>
            <person name="Rhee S.Y."/>
            <person name="Sohng J.K."/>
        </authorList>
    </citation>
    <scope>NUCLEOTIDE SEQUENCE</scope>
    <source>
        <tissue evidence="1">Leaf</tissue>
    </source>
</reference>
<name>A0A834SYT8_9FABA</name>
<proteinExistence type="predicted"/>